<name>A0A5N8X3J8_9ACTN</name>
<dbReference type="Gene3D" id="3.30.370.10">
    <property type="entry name" value="Barstar-like"/>
    <property type="match status" value="1"/>
</dbReference>
<dbReference type="AlphaFoldDB" id="A0A5N8X3J8"/>
<dbReference type="Proteomes" id="UP000373149">
    <property type="component" value="Unassembled WGS sequence"/>
</dbReference>
<gene>
    <name evidence="3" type="ORF">FPZ41_32535</name>
</gene>
<proteinExistence type="inferred from homology"/>
<accession>A0A5N8X3J8</accession>
<keyword evidence="4" id="KW-1185">Reference proteome</keyword>
<evidence type="ECO:0000313" key="4">
    <source>
        <dbReference type="Proteomes" id="UP000373149"/>
    </source>
</evidence>
<evidence type="ECO:0000259" key="2">
    <source>
        <dbReference type="Pfam" id="PF01337"/>
    </source>
</evidence>
<protein>
    <recommendedName>
        <fullName evidence="2">Barstar (barnase inhibitor) domain-containing protein</fullName>
    </recommendedName>
</protein>
<dbReference type="InterPro" id="IPR000468">
    <property type="entry name" value="Barstar"/>
</dbReference>
<dbReference type="EMBL" id="VMNX01000168">
    <property type="protein sequence ID" value="MPY53035.1"/>
    <property type="molecule type" value="Genomic_DNA"/>
</dbReference>
<dbReference type="InterPro" id="IPR035905">
    <property type="entry name" value="Barstar-like_sf"/>
</dbReference>
<dbReference type="Pfam" id="PF01337">
    <property type="entry name" value="Barstar"/>
    <property type="match status" value="1"/>
</dbReference>
<comment type="caution">
    <text evidence="3">The sequence shown here is derived from an EMBL/GenBank/DDBJ whole genome shotgun (WGS) entry which is preliminary data.</text>
</comment>
<comment type="similarity">
    <text evidence="1">Belongs to the barstar family.</text>
</comment>
<feature type="domain" description="Barstar (barnase inhibitor)" evidence="2">
    <location>
        <begin position="297"/>
        <end position="358"/>
    </location>
</feature>
<evidence type="ECO:0000256" key="1">
    <source>
        <dbReference type="ARBA" id="ARBA00006845"/>
    </source>
</evidence>
<organism evidence="3 4">
    <name type="scientific">Streptomyces acidicola</name>
    <dbReference type="NCBI Taxonomy" id="2596892"/>
    <lineage>
        <taxon>Bacteria</taxon>
        <taxon>Bacillati</taxon>
        <taxon>Actinomycetota</taxon>
        <taxon>Actinomycetes</taxon>
        <taxon>Kitasatosporales</taxon>
        <taxon>Streptomycetaceae</taxon>
        <taxon>Streptomyces</taxon>
    </lineage>
</organism>
<evidence type="ECO:0000313" key="3">
    <source>
        <dbReference type="EMBL" id="MPY53035.1"/>
    </source>
</evidence>
<reference evidence="3 4" key="1">
    <citation type="submission" date="2019-09" db="EMBL/GenBank/DDBJ databases">
        <authorList>
            <person name="Duangmal K."/>
            <person name="Teo W.F.A."/>
            <person name="Lipun K."/>
        </authorList>
    </citation>
    <scope>NUCLEOTIDE SEQUENCE [LARGE SCALE GENOMIC DNA]</scope>
    <source>
        <strain evidence="3 4">K1PN6</strain>
    </source>
</reference>
<sequence>MRDTGADRPAYVLLSYDQEAEFNCEEDYEETWALCADAEGLFADPRPPERGTYELLGCAPEGDLEAAVTRARAEGSAPLGFLVLEILDAKGERVHEWYLEDVRVLGEGPCARDLSLRDITVEGAESAANASGYPQRPSLSPGFRLLGAEGERRGTCKDLAHIREERPDPLEPPVRLLGCSPRGALLHALNSGEEDLGHAKLLRLDAHGRTIQSAVEGELMAWIPSARGRGLVDLTLEPWSERPPTAAEEVWEIWDRGRPTEPNLWAARSSEGREFWLGTALAHHDQDRPDEPSGGTYHLDGRHVTDEPGFLCAMGEAVNGPGGYFGRNYAALNDCLAGRWGAARPFTLVWHHAHVARACLGVTPRADYRPLTFEEVLALFAKKRIDVHFA</sequence>
<dbReference type="SUPFAM" id="SSF52038">
    <property type="entry name" value="Barstar-related"/>
    <property type="match status" value="1"/>
</dbReference>